<dbReference type="InterPro" id="IPR043132">
    <property type="entry name" value="BCAT-like_C"/>
</dbReference>
<dbReference type="AlphaFoldDB" id="A0A126QJE5"/>
<accession>A0A126QJE5</accession>
<keyword evidence="3" id="KW-1185">Reference proteome</keyword>
<organism evidence="2 4">
    <name type="scientific">Pseudodesulfovibrio indicus</name>
    <dbReference type="NCBI Taxonomy" id="1716143"/>
    <lineage>
        <taxon>Bacteria</taxon>
        <taxon>Pseudomonadati</taxon>
        <taxon>Thermodesulfobacteriota</taxon>
        <taxon>Desulfovibrionia</taxon>
        <taxon>Desulfovibrionales</taxon>
        <taxon>Desulfovibrionaceae</taxon>
    </lineage>
</organism>
<keyword evidence="1" id="KW-0032">Aminotransferase</keyword>
<evidence type="ECO:0000313" key="4">
    <source>
        <dbReference type="Proteomes" id="UP000295506"/>
    </source>
</evidence>
<dbReference type="SUPFAM" id="SSF56752">
    <property type="entry name" value="D-aminoacid aminotransferase-like PLP-dependent enzymes"/>
    <property type="match status" value="1"/>
</dbReference>
<gene>
    <name evidence="1" type="ORF">AWY79_02690</name>
    <name evidence="2" type="ORF">EDC59_11010</name>
</gene>
<reference evidence="1 3" key="1">
    <citation type="journal article" date="2016" name="Front. Microbiol.">
        <title>Genome Sequence of the Piezophilic, Mesophilic Sulfate-Reducing Bacterium Desulfovibrio indicus J2T.</title>
        <authorList>
            <person name="Cao J."/>
            <person name="Maignien L."/>
            <person name="Shao Z."/>
            <person name="Alain K."/>
            <person name="Jebbar M."/>
        </authorList>
    </citation>
    <scope>NUCLEOTIDE SEQUENCE [LARGE SCALE GENOMIC DNA]</scope>
    <source>
        <strain evidence="1 3">J2</strain>
    </source>
</reference>
<dbReference type="OrthoDB" id="9805628at2"/>
<dbReference type="Pfam" id="PF01063">
    <property type="entry name" value="Aminotran_4"/>
    <property type="match status" value="1"/>
</dbReference>
<evidence type="ECO:0000313" key="1">
    <source>
        <dbReference type="EMBL" id="AMK10100.1"/>
    </source>
</evidence>
<evidence type="ECO:0000313" key="3">
    <source>
        <dbReference type="Proteomes" id="UP000055611"/>
    </source>
</evidence>
<dbReference type="InterPro" id="IPR043131">
    <property type="entry name" value="BCAT-like_N"/>
</dbReference>
<dbReference type="EMBL" id="SOBK01000010">
    <property type="protein sequence ID" value="TDT86929.1"/>
    <property type="molecule type" value="Genomic_DNA"/>
</dbReference>
<protein>
    <submittedName>
        <fullName evidence="2">4-amino-4-deoxychorismate lyase</fullName>
    </submittedName>
    <submittedName>
        <fullName evidence="1">Aminotransferase IV</fullName>
    </submittedName>
</protein>
<dbReference type="Gene3D" id="3.30.470.10">
    <property type="match status" value="1"/>
</dbReference>
<keyword evidence="1" id="KW-0808">Transferase</keyword>
<dbReference type="EMBL" id="CP014206">
    <property type="protein sequence ID" value="AMK10100.1"/>
    <property type="molecule type" value="Genomic_DNA"/>
</dbReference>
<evidence type="ECO:0000313" key="2">
    <source>
        <dbReference type="EMBL" id="TDT86929.1"/>
    </source>
</evidence>
<dbReference type="Gene3D" id="3.20.10.10">
    <property type="entry name" value="D-amino Acid Aminotransferase, subunit A, domain 2"/>
    <property type="match status" value="1"/>
</dbReference>
<reference evidence="2 4" key="2">
    <citation type="submission" date="2019-03" db="EMBL/GenBank/DDBJ databases">
        <title>Genomic Encyclopedia of Type Strains, Phase IV (KMG-IV): sequencing the most valuable type-strain genomes for metagenomic binning, comparative biology and taxonomic classification.</title>
        <authorList>
            <person name="Goeker M."/>
        </authorList>
    </citation>
    <scope>NUCLEOTIDE SEQUENCE [LARGE SCALE GENOMIC DNA]</scope>
    <source>
        <strain evidence="2 4">DSM 101483</strain>
    </source>
</reference>
<dbReference type="GO" id="GO:0008483">
    <property type="term" value="F:transaminase activity"/>
    <property type="evidence" value="ECO:0007669"/>
    <property type="project" value="UniProtKB-KW"/>
</dbReference>
<dbReference type="InterPro" id="IPR001544">
    <property type="entry name" value="Aminotrans_IV"/>
</dbReference>
<sequence>MIHYQKGTYARDGVRLGATSPALLHGAGFGEILYHNGWELCHLDLHLDRLLHALRSYGVPYETVDFHDVVTELLDRNGLRGQPARVDILYPLDSGTATPVVTARPHEPKPYKAYRLCFCEERHLSALAGHRTANGLFHHLARQRARARGFDDAALFDMEDNLLEATRGALVFEKQGVFACVDSPYRQPSIALDIARRVLDILPLRIPQDELPDFRHAYILNSLIGMRPVVSLGETGFVPDADACNRVSEAVLLTPAS</sequence>
<dbReference type="GO" id="GO:0016829">
    <property type="term" value="F:lyase activity"/>
    <property type="evidence" value="ECO:0007669"/>
    <property type="project" value="UniProtKB-KW"/>
</dbReference>
<keyword evidence="2" id="KW-0456">Lyase</keyword>
<proteinExistence type="predicted"/>
<dbReference type="Proteomes" id="UP000295506">
    <property type="component" value="Unassembled WGS sequence"/>
</dbReference>
<dbReference type="InterPro" id="IPR036038">
    <property type="entry name" value="Aminotransferase-like"/>
</dbReference>
<dbReference type="RefSeq" id="WP_066799910.1">
    <property type="nucleotide sequence ID" value="NZ_CP014206.1"/>
</dbReference>
<dbReference type="KEGG" id="dej:AWY79_02690"/>
<dbReference type="Proteomes" id="UP000055611">
    <property type="component" value="Chromosome"/>
</dbReference>
<name>A0A126QJE5_9BACT</name>